<comment type="caution">
    <text evidence="9">The sequence shown here is derived from an EMBL/GenBank/DDBJ whole genome shotgun (WGS) entry which is preliminary data.</text>
</comment>
<dbReference type="GO" id="GO:0016740">
    <property type="term" value="F:transferase activity"/>
    <property type="evidence" value="ECO:0007669"/>
    <property type="project" value="UniProtKB-KW"/>
</dbReference>
<protein>
    <submittedName>
        <fullName evidence="9">Glycosyltransferase</fullName>
    </submittedName>
</protein>
<feature type="transmembrane region" description="Helical" evidence="6">
    <location>
        <begin position="412"/>
        <end position="432"/>
    </location>
</feature>
<feature type="transmembrane region" description="Helical" evidence="6">
    <location>
        <begin position="388"/>
        <end position="406"/>
    </location>
</feature>
<reference evidence="9 10" key="1">
    <citation type="submission" date="2020-01" db="EMBL/GenBank/DDBJ databases">
        <authorList>
            <person name="Deng T."/>
        </authorList>
    </citation>
    <scope>NUCLEOTIDE SEQUENCE [LARGE SCALE GENOMIC DNA]</scope>
    <source>
        <strain evidence="9 10">5221</strain>
    </source>
</reference>
<dbReference type="Pfam" id="PF04138">
    <property type="entry name" value="GtrA_DPMS_TM"/>
    <property type="match status" value="1"/>
</dbReference>
<dbReference type="RefSeq" id="WP_160951933.1">
    <property type="nucleotide sequence ID" value="NZ_WWEQ01000001.1"/>
</dbReference>
<feature type="transmembrane region" description="Helical" evidence="6">
    <location>
        <begin position="322"/>
        <end position="343"/>
    </location>
</feature>
<keyword evidence="2 6" id="KW-0812">Transmembrane</keyword>
<evidence type="ECO:0000256" key="3">
    <source>
        <dbReference type="ARBA" id="ARBA00022989"/>
    </source>
</evidence>
<dbReference type="InterPro" id="IPR001173">
    <property type="entry name" value="Glyco_trans_2-like"/>
</dbReference>
<feature type="region of interest" description="Disordered" evidence="5">
    <location>
        <begin position="1"/>
        <end position="63"/>
    </location>
</feature>
<keyword evidence="3 6" id="KW-1133">Transmembrane helix</keyword>
<feature type="domain" description="GtrA/DPMS transmembrane" evidence="8">
    <location>
        <begin position="325"/>
        <end position="438"/>
    </location>
</feature>
<dbReference type="PANTHER" id="PTHR10859">
    <property type="entry name" value="GLYCOSYL TRANSFERASE"/>
    <property type="match status" value="1"/>
</dbReference>
<evidence type="ECO:0000259" key="7">
    <source>
        <dbReference type="Pfam" id="PF00535"/>
    </source>
</evidence>
<evidence type="ECO:0000256" key="1">
    <source>
        <dbReference type="ARBA" id="ARBA00004141"/>
    </source>
</evidence>
<dbReference type="InterPro" id="IPR007267">
    <property type="entry name" value="GtrA_DPMS_TM"/>
</dbReference>
<dbReference type="GO" id="GO:0000271">
    <property type="term" value="P:polysaccharide biosynthetic process"/>
    <property type="evidence" value="ECO:0007669"/>
    <property type="project" value="InterPro"/>
</dbReference>
<dbReference type="GO" id="GO:0016020">
    <property type="term" value="C:membrane"/>
    <property type="evidence" value="ECO:0007669"/>
    <property type="project" value="UniProtKB-SubCell"/>
</dbReference>
<gene>
    <name evidence="9" type="ORF">GSY69_00350</name>
</gene>
<dbReference type="Pfam" id="PF00535">
    <property type="entry name" value="Glycos_transf_2"/>
    <property type="match status" value="1"/>
</dbReference>
<evidence type="ECO:0000313" key="10">
    <source>
        <dbReference type="Proteomes" id="UP000469215"/>
    </source>
</evidence>
<sequence length="495" mass="53242">MKTTRDTHLERQQPDFDAPDAAPTSGAARDPAARGDTSGPRWAGAPARRPGPAQDPAPGAPRTATTVDLVVPVFNEEAQLVASVDRLLAATAHSPHAVTIVIADNASTDDTPVLASHLATSRERVRWVRLGLKGRGRALKQVWSDSSADVVAYTDVDLATDVRLLDPMIAVLASGHSDVAIASRLRRDARVERGAKREIISRCYNRLLRGFLDVNYSDAQCGFKAMSRRAADAVLPHVEDTGWFFDTEVLTLAQWSGLRIHEFAADWTDDPDSSVDVVRTALDDLHGMWRMRRELRRNTVPLERIAALVGRPPAVPNTGTQLLHFVDVGILCTVVYSLGFLVLGHLMPLGAANLTALLGSAILNTALNRRYSFGAQNPRNTLGHHIKGLAVFALCWALTSAAIALTAGQPTIWVLVAVTGANVLATVVRFALQRLWVFADAVRPGRRRGSVLARVRAALADPSREAEAQVRARQAGASGADGRTATGPGAQDREA</sequence>
<name>A0A6N9H3D0_9MICO</name>
<evidence type="ECO:0000259" key="8">
    <source>
        <dbReference type="Pfam" id="PF04138"/>
    </source>
</evidence>
<feature type="compositionally biased region" description="Basic and acidic residues" evidence="5">
    <location>
        <begin position="1"/>
        <end position="14"/>
    </location>
</feature>
<proteinExistence type="predicted"/>
<accession>A0A6N9H3D0</accession>
<keyword evidence="4 6" id="KW-0472">Membrane</keyword>
<evidence type="ECO:0000256" key="6">
    <source>
        <dbReference type="SAM" id="Phobius"/>
    </source>
</evidence>
<dbReference type="EMBL" id="WWEQ01000001">
    <property type="protein sequence ID" value="MYM18469.1"/>
    <property type="molecule type" value="Genomic_DNA"/>
</dbReference>
<dbReference type="PANTHER" id="PTHR10859:SF91">
    <property type="entry name" value="DOLICHYL-PHOSPHATE BETA-GLUCOSYLTRANSFERASE"/>
    <property type="match status" value="1"/>
</dbReference>
<feature type="transmembrane region" description="Helical" evidence="6">
    <location>
        <begin position="349"/>
        <end position="367"/>
    </location>
</feature>
<evidence type="ECO:0000256" key="5">
    <source>
        <dbReference type="SAM" id="MobiDB-lite"/>
    </source>
</evidence>
<keyword evidence="9" id="KW-0808">Transferase</keyword>
<keyword evidence="10" id="KW-1185">Reference proteome</keyword>
<dbReference type="InterPro" id="IPR029044">
    <property type="entry name" value="Nucleotide-diphossugar_trans"/>
</dbReference>
<feature type="region of interest" description="Disordered" evidence="5">
    <location>
        <begin position="465"/>
        <end position="495"/>
    </location>
</feature>
<feature type="domain" description="Glycosyltransferase 2-like" evidence="7">
    <location>
        <begin position="69"/>
        <end position="233"/>
    </location>
</feature>
<dbReference type="GO" id="GO:0006487">
    <property type="term" value="P:protein N-linked glycosylation"/>
    <property type="evidence" value="ECO:0007669"/>
    <property type="project" value="TreeGrafter"/>
</dbReference>
<evidence type="ECO:0000313" key="9">
    <source>
        <dbReference type="EMBL" id="MYM18469.1"/>
    </source>
</evidence>
<feature type="compositionally biased region" description="Low complexity" evidence="5">
    <location>
        <begin position="39"/>
        <end position="52"/>
    </location>
</feature>
<dbReference type="Gene3D" id="3.90.550.10">
    <property type="entry name" value="Spore Coat Polysaccharide Biosynthesis Protein SpsA, Chain A"/>
    <property type="match status" value="1"/>
</dbReference>
<organism evidence="9 10">
    <name type="scientific">Brevibacterium rongguiense</name>
    <dbReference type="NCBI Taxonomy" id="2695267"/>
    <lineage>
        <taxon>Bacteria</taxon>
        <taxon>Bacillati</taxon>
        <taxon>Actinomycetota</taxon>
        <taxon>Actinomycetes</taxon>
        <taxon>Micrococcales</taxon>
        <taxon>Brevibacteriaceae</taxon>
        <taxon>Brevibacterium</taxon>
    </lineage>
</organism>
<comment type="subcellular location">
    <subcellularLocation>
        <location evidence="1">Membrane</location>
        <topology evidence="1">Multi-pass membrane protein</topology>
    </subcellularLocation>
</comment>
<dbReference type="Proteomes" id="UP000469215">
    <property type="component" value="Unassembled WGS sequence"/>
</dbReference>
<dbReference type="AlphaFoldDB" id="A0A6N9H3D0"/>
<evidence type="ECO:0000256" key="2">
    <source>
        <dbReference type="ARBA" id="ARBA00022692"/>
    </source>
</evidence>
<evidence type="ECO:0000256" key="4">
    <source>
        <dbReference type="ARBA" id="ARBA00023136"/>
    </source>
</evidence>
<dbReference type="SUPFAM" id="SSF53448">
    <property type="entry name" value="Nucleotide-diphospho-sugar transferases"/>
    <property type="match status" value="1"/>
</dbReference>